<evidence type="ECO:0000256" key="5">
    <source>
        <dbReference type="ARBA" id="ARBA00022643"/>
    </source>
</evidence>
<comment type="cofactor">
    <cofactor evidence="1">
        <name>FMN</name>
        <dbReference type="ChEBI" id="CHEBI:58210"/>
    </cofactor>
</comment>
<dbReference type="GO" id="GO:0051536">
    <property type="term" value="F:iron-sulfur cluster binding"/>
    <property type="evidence" value="ECO:0007669"/>
    <property type="project" value="UniProtKB-KW"/>
</dbReference>
<keyword evidence="8" id="KW-0408">Iron</keyword>
<dbReference type="InterPro" id="IPR001155">
    <property type="entry name" value="OxRdtase_FMN_N"/>
</dbReference>
<comment type="similarity">
    <text evidence="3">In the N-terminal section; belongs to the NADH:flavin oxidoreductase/NADH oxidase family.</text>
</comment>
<dbReference type="PANTHER" id="PTHR42917">
    <property type="entry name" value="2,4-DIENOYL-COA REDUCTASE"/>
    <property type="match status" value="1"/>
</dbReference>
<reference evidence="12" key="1">
    <citation type="submission" date="2018-06" db="EMBL/GenBank/DDBJ databases">
        <authorList>
            <person name="Zhirakovskaya E."/>
        </authorList>
    </citation>
    <scope>NUCLEOTIDE SEQUENCE</scope>
</reference>
<dbReference type="PRINTS" id="PR00419">
    <property type="entry name" value="ADXRDTASE"/>
</dbReference>
<evidence type="ECO:0000256" key="8">
    <source>
        <dbReference type="ARBA" id="ARBA00023004"/>
    </source>
</evidence>
<dbReference type="InterPro" id="IPR023753">
    <property type="entry name" value="FAD/NAD-binding_dom"/>
</dbReference>
<dbReference type="Gene3D" id="3.50.50.60">
    <property type="entry name" value="FAD/NAD(P)-binding domain"/>
    <property type="match status" value="1"/>
</dbReference>
<evidence type="ECO:0000256" key="3">
    <source>
        <dbReference type="ARBA" id="ARBA00011048"/>
    </source>
</evidence>
<evidence type="ECO:0000313" key="12">
    <source>
        <dbReference type="EMBL" id="VAW40852.1"/>
    </source>
</evidence>
<dbReference type="Gene3D" id="3.40.50.720">
    <property type="entry name" value="NAD(P)-binding Rossmann-like Domain"/>
    <property type="match status" value="1"/>
</dbReference>
<evidence type="ECO:0000256" key="2">
    <source>
        <dbReference type="ARBA" id="ARBA00001966"/>
    </source>
</evidence>
<dbReference type="InterPro" id="IPR013785">
    <property type="entry name" value="Aldolase_TIM"/>
</dbReference>
<dbReference type="InterPro" id="IPR051793">
    <property type="entry name" value="NADH:flavin_oxidoreductase"/>
</dbReference>
<evidence type="ECO:0000256" key="6">
    <source>
        <dbReference type="ARBA" id="ARBA00022723"/>
    </source>
</evidence>
<feature type="domain" description="FAD/NAD(P)-binding" evidence="11">
    <location>
        <begin position="389"/>
        <end position="624"/>
    </location>
</feature>
<evidence type="ECO:0000259" key="10">
    <source>
        <dbReference type="Pfam" id="PF00724"/>
    </source>
</evidence>
<keyword evidence="5" id="KW-0288">FMN</keyword>
<keyword evidence="7" id="KW-0560">Oxidoreductase</keyword>
<dbReference type="GO" id="GO:0046872">
    <property type="term" value="F:metal ion binding"/>
    <property type="evidence" value="ECO:0007669"/>
    <property type="project" value="UniProtKB-KW"/>
</dbReference>
<keyword evidence="9" id="KW-0411">Iron-sulfur</keyword>
<name>A0A3B0VP34_9ZZZZ</name>
<dbReference type="Pfam" id="PF07992">
    <property type="entry name" value="Pyr_redox_2"/>
    <property type="match status" value="1"/>
</dbReference>
<sequence>MSNSTRYDILFEKVKIGPVTAPNRFYQVPHCNGMGHRFPRSLAKMRGIKAEGGWGVVCTEEVEIHPSSDITPYNQGRLWDDSDIPALQLMTDAVHEHGSLAGIELVYQGLAGKNHYSRLPTLAPTHASVLGGYPMQARAMNKKDIKQLRKWYVDAAIRAKKAGFDIVYTYAGHGLSVLMHFLSRRYNDRSDEYGGSLKNRVRLLKEVLIDSKEAVGDTCAIALRIAVDELLGNNGIQADGEGSDIIAMLAEIPDLWDVNISGWDNDSQTSRFAKEGFQEQYTKHVKSLTSKPVVGVGRFTSPDTMVSQIKRGVLDLIGAARPSIADPFLPNKIKTGKPETIRECIGCNICVASDNYAAPIRCTQNPTMGEEWRRNWHPEKIKDKHADDSILIVGAGPAGLECAHALANRGYQIVIAEKKSVAGGRVLLESQLPGLAEWQRVIDYRLHALKLMPNVEIYYESEVTPVNLDQFGFQNIIIATGAYWKNNGQGRDTRAILTTDNSVNILTPDDLMAGVMPEKNVVIYDTDNYYMAGVLAQKCLTIGCTVTYMSPATKVSDWTENTLEQQRIQAQLMNANITLALNQSLLAIKKGQLLGQCVYTRKKIITPCKTLVLVTERYPNDSLFTNIENHNESQHPFKHFSLIGDAYTPGIIAQAVYSGRLEAEFFGENTHDKNIFKRDRFNHA</sequence>
<keyword evidence="6" id="KW-0479">Metal-binding</keyword>
<organism evidence="12">
    <name type="scientific">hydrothermal vent metagenome</name>
    <dbReference type="NCBI Taxonomy" id="652676"/>
    <lineage>
        <taxon>unclassified sequences</taxon>
        <taxon>metagenomes</taxon>
        <taxon>ecological metagenomes</taxon>
    </lineage>
</organism>
<evidence type="ECO:0000256" key="9">
    <source>
        <dbReference type="ARBA" id="ARBA00023014"/>
    </source>
</evidence>
<protein>
    <submittedName>
        <fullName evidence="12">Histamine dehydrogenase</fullName>
    </submittedName>
</protein>
<dbReference type="AlphaFoldDB" id="A0A3B0VP34"/>
<dbReference type="SUPFAM" id="SSF51395">
    <property type="entry name" value="FMN-linked oxidoreductases"/>
    <property type="match status" value="1"/>
</dbReference>
<feature type="domain" description="NADH:flavin oxidoreductase/NADH oxidase N-terminal" evidence="10">
    <location>
        <begin position="10"/>
        <end position="338"/>
    </location>
</feature>
<dbReference type="SUPFAM" id="SSF51971">
    <property type="entry name" value="Nucleotide-binding domain"/>
    <property type="match status" value="1"/>
</dbReference>
<dbReference type="GO" id="GO:0016491">
    <property type="term" value="F:oxidoreductase activity"/>
    <property type="evidence" value="ECO:0007669"/>
    <property type="project" value="UniProtKB-KW"/>
</dbReference>
<dbReference type="GO" id="GO:0010181">
    <property type="term" value="F:FMN binding"/>
    <property type="evidence" value="ECO:0007669"/>
    <property type="project" value="InterPro"/>
</dbReference>
<dbReference type="Gene3D" id="3.20.20.70">
    <property type="entry name" value="Aldolase class I"/>
    <property type="match status" value="1"/>
</dbReference>
<dbReference type="InterPro" id="IPR036188">
    <property type="entry name" value="FAD/NAD-bd_sf"/>
</dbReference>
<dbReference type="Pfam" id="PF00724">
    <property type="entry name" value="Oxidored_FMN"/>
    <property type="match status" value="1"/>
</dbReference>
<gene>
    <name evidence="12" type="ORF">MNBD_GAMMA01-1945</name>
</gene>
<evidence type="ECO:0000259" key="11">
    <source>
        <dbReference type="Pfam" id="PF07992"/>
    </source>
</evidence>
<evidence type="ECO:0000256" key="4">
    <source>
        <dbReference type="ARBA" id="ARBA00022630"/>
    </source>
</evidence>
<dbReference type="CDD" id="cd02929">
    <property type="entry name" value="TMADH_HD_FMN"/>
    <property type="match status" value="1"/>
</dbReference>
<dbReference type="InterPro" id="IPR037348">
    <property type="entry name" value="TMADH/DMDH_FMN-bd"/>
</dbReference>
<dbReference type="PANTHER" id="PTHR42917:SF2">
    <property type="entry name" value="2,4-DIENOYL-COA REDUCTASE [(2E)-ENOYL-COA-PRODUCING]"/>
    <property type="match status" value="1"/>
</dbReference>
<proteinExistence type="inferred from homology"/>
<keyword evidence="4" id="KW-0285">Flavoprotein</keyword>
<comment type="cofactor">
    <cofactor evidence="2">
        <name>[4Fe-4S] cluster</name>
        <dbReference type="ChEBI" id="CHEBI:49883"/>
    </cofactor>
</comment>
<dbReference type="SUPFAM" id="SSF51905">
    <property type="entry name" value="FAD/NAD(P)-binding domain"/>
    <property type="match status" value="1"/>
</dbReference>
<evidence type="ECO:0000256" key="1">
    <source>
        <dbReference type="ARBA" id="ARBA00001917"/>
    </source>
</evidence>
<evidence type="ECO:0000256" key="7">
    <source>
        <dbReference type="ARBA" id="ARBA00023002"/>
    </source>
</evidence>
<accession>A0A3B0VP34</accession>
<dbReference type="EMBL" id="UOEW01000288">
    <property type="protein sequence ID" value="VAW40852.1"/>
    <property type="molecule type" value="Genomic_DNA"/>
</dbReference>